<keyword evidence="5" id="KW-1185">Reference proteome</keyword>
<comment type="caution">
    <text evidence="4">The sequence shown here is derived from an EMBL/GenBank/DDBJ whole genome shotgun (WGS) entry which is preliminary data.</text>
</comment>
<reference evidence="4" key="1">
    <citation type="journal article" date="2020" name="Ecol. Evol.">
        <title>Genome structure and content of the rice root-knot nematode (Meloidogyne graminicola).</title>
        <authorList>
            <person name="Phan N.T."/>
            <person name="Danchin E.G.J."/>
            <person name="Klopp C."/>
            <person name="Perfus-Barbeoch L."/>
            <person name="Kozlowski D.K."/>
            <person name="Koutsovoulos G.D."/>
            <person name="Lopez-Roques C."/>
            <person name="Bouchez O."/>
            <person name="Zahm M."/>
            <person name="Besnard G."/>
            <person name="Bellafiore S."/>
        </authorList>
    </citation>
    <scope>NUCLEOTIDE SEQUENCE</scope>
    <source>
        <strain evidence="4">VN-18</strain>
    </source>
</reference>
<evidence type="ECO:0000259" key="3">
    <source>
        <dbReference type="Pfam" id="PF23091"/>
    </source>
</evidence>
<name>A0A8S9ZY47_9BILA</name>
<dbReference type="SMART" id="SM01411">
    <property type="entry name" value="Ephrin_rec_like"/>
    <property type="match status" value="2"/>
</dbReference>
<evidence type="ECO:0000313" key="5">
    <source>
        <dbReference type="Proteomes" id="UP000605970"/>
    </source>
</evidence>
<dbReference type="OrthoDB" id="439917at2759"/>
<dbReference type="PANTHER" id="PTHR22727:SF15">
    <property type="entry name" value="MRH DOMAIN-CONTAINING PROTEIN"/>
    <property type="match status" value="1"/>
</dbReference>
<keyword evidence="1" id="KW-1133">Transmembrane helix</keyword>
<gene>
    <name evidence="4" type="ORF">Mgra_00002628</name>
</gene>
<dbReference type="InterPro" id="IPR009030">
    <property type="entry name" value="Growth_fac_rcpt_cys_sf"/>
</dbReference>
<keyword evidence="1" id="KW-0472">Membrane</keyword>
<sequence length="489" mass="55463">MCQNNNQFIPLKIFIFFIYLLIFLPLICVSEEIVKHCNSEDLIFKYTDCDQNNKRWLFAIPRSHDFLCTQESIPAPLHGLNCSVTCPAGHFLEIKSQKCKLCNPGTFSLGDRVRYEEFESTKLPEGFSIENSPDESFGNNKLKCSTQRTNSGNGGWNVEGNQLRYSWTPCVSTLSISLHLIKPGFAEFQYQISRESKGLIHLLQVKNAQCQNYGPLISKQNIYQKKENHEETNQEGADIRLQKLSLRKGQNLITWTLAVNPVLSSRMEMIRLIRLDISGLAFAPECTECPEGTFSSLYGAQHCEPCGENEFSQKGSTKCQQCPPNMWAEPRSGFCQKRPICSSLDFYPARPSICNENNKENFKIFWRKINPQICIDNDGMVNSLIKENVKENCIPCGPGMKRNNDGYCELCPEGQISVEGKICIPCPFGSIPEYGIFITNWDSIPPGIELRKECEFLSAEVPGECSINPSWISYGTRLESVQTRMRVLQ</sequence>
<accession>A0A8S9ZY47</accession>
<evidence type="ECO:0008006" key="6">
    <source>
        <dbReference type="Google" id="ProtNLM"/>
    </source>
</evidence>
<dbReference type="Gene3D" id="2.10.50.10">
    <property type="entry name" value="Tumor Necrosis Factor Receptor, subunit A, domain 2"/>
    <property type="match status" value="1"/>
</dbReference>
<dbReference type="GO" id="GO:0016020">
    <property type="term" value="C:membrane"/>
    <property type="evidence" value="ECO:0007669"/>
    <property type="project" value="TreeGrafter"/>
</dbReference>
<organism evidence="4 5">
    <name type="scientific">Meloidogyne graminicola</name>
    <dbReference type="NCBI Taxonomy" id="189291"/>
    <lineage>
        <taxon>Eukaryota</taxon>
        <taxon>Metazoa</taxon>
        <taxon>Ecdysozoa</taxon>
        <taxon>Nematoda</taxon>
        <taxon>Chromadorea</taxon>
        <taxon>Rhabditida</taxon>
        <taxon>Tylenchina</taxon>
        <taxon>Tylenchomorpha</taxon>
        <taxon>Tylenchoidea</taxon>
        <taxon>Meloidogynidae</taxon>
        <taxon>Meloidogyninae</taxon>
        <taxon>Meloidogyne</taxon>
    </lineage>
</organism>
<dbReference type="InterPro" id="IPR056610">
    <property type="entry name" value="Elapor1/2_TNFR-like"/>
</dbReference>
<proteinExistence type="predicted"/>
<protein>
    <recommendedName>
        <fullName evidence="6">Tyrosine-protein kinase ephrin type A/B receptor-like domain-containing protein</fullName>
    </recommendedName>
</protein>
<evidence type="ECO:0000313" key="4">
    <source>
        <dbReference type="EMBL" id="KAF7637925.1"/>
    </source>
</evidence>
<feature type="domain" description="Elapor1/2 TNF receptor-like" evidence="3">
    <location>
        <begin position="395"/>
        <end position="435"/>
    </location>
</feature>
<feature type="transmembrane region" description="Helical" evidence="1">
    <location>
        <begin position="9"/>
        <end position="27"/>
    </location>
</feature>
<dbReference type="Proteomes" id="UP000605970">
    <property type="component" value="Unassembled WGS sequence"/>
</dbReference>
<dbReference type="InterPro" id="IPR056609">
    <property type="entry name" value="Elapor1-like_3rd"/>
</dbReference>
<dbReference type="AlphaFoldDB" id="A0A8S9ZY47"/>
<dbReference type="PANTHER" id="PTHR22727">
    <property type="entry name" value="PROTEIN CBG13728"/>
    <property type="match status" value="1"/>
</dbReference>
<dbReference type="InterPro" id="IPR039181">
    <property type="entry name" value="Elapor1/2"/>
</dbReference>
<dbReference type="EMBL" id="JABEBT010000016">
    <property type="protein sequence ID" value="KAF7637925.1"/>
    <property type="molecule type" value="Genomic_DNA"/>
</dbReference>
<dbReference type="Pfam" id="PF23091">
    <property type="entry name" value="TNFR_ELAPOR1_6th"/>
    <property type="match status" value="1"/>
</dbReference>
<dbReference type="SUPFAM" id="SSF57184">
    <property type="entry name" value="Growth factor receptor domain"/>
    <property type="match status" value="1"/>
</dbReference>
<keyword evidence="1" id="KW-0812">Transmembrane</keyword>
<dbReference type="Pfam" id="PF23032">
    <property type="entry name" value="GBD_ELAPOR1-like_3rd"/>
    <property type="match status" value="1"/>
</dbReference>
<feature type="domain" description="Elapor1-like galactose binding" evidence="2">
    <location>
        <begin position="113"/>
        <end position="281"/>
    </location>
</feature>
<evidence type="ECO:0000259" key="2">
    <source>
        <dbReference type="Pfam" id="PF23032"/>
    </source>
</evidence>
<evidence type="ECO:0000256" key="1">
    <source>
        <dbReference type="SAM" id="Phobius"/>
    </source>
</evidence>